<dbReference type="Pfam" id="PF03105">
    <property type="entry name" value="SPX"/>
    <property type="match status" value="1"/>
</dbReference>
<evidence type="ECO:0000256" key="5">
    <source>
        <dbReference type="ARBA" id="ARBA00023136"/>
    </source>
</evidence>
<dbReference type="Proteomes" id="UP000222542">
    <property type="component" value="Unassembled WGS sequence"/>
</dbReference>
<dbReference type="EMBL" id="AYRZ02000008">
    <property type="protein sequence ID" value="PHT74634.1"/>
    <property type="molecule type" value="Genomic_DNA"/>
</dbReference>
<feature type="domain" description="SPX" evidence="9">
    <location>
        <begin position="1"/>
        <end position="399"/>
    </location>
</feature>
<evidence type="ECO:0000256" key="4">
    <source>
        <dbReference type="ARBA" id="ARBA00022989"/>
    </source>
</evidence>
<evidence type="ECO:0000256" key="2">
    <source>
        <dbReference type="ARBA" id="ARBA00009665"/>
    </source>
</evidence>
<dbReference type="AlphaFoldDB" id="A0A2G2YY09"/>
<dbReference type="Pfam" id="PF03124">
    <property type="entry name" value="EXS"/>
    <property type="match status" value="2"/>
</dbReference>
<keyword evidence="3 7" id="KW-0812">Transmembrane</keyword>
<dbReference type="PANTHER" id="PTHR10783">
    <property type="entry name" value="XENOTROPIC AND POLYTROPIC RETROVIRUS RECEPTOR 1-RELATED"/>
    <property type="match status" value="1"/>
</dbReference>
<feature type="region of interest" description="Disordered" evidence="6">
    <location>
        <begin position="213"/>
        <end position="240"/>
    </location>
</feature>
<dbReference type="PANTHER" id="PTHR10783:SF117">
    <property type="entry name" value="PHOSPHATE TRANSPORTER PHO1 HOMOLOG 10-LIKE ISOFORM X1"/>
    <property type="match status" value="1"/>
</dbReference>
<feature type="transmembrane region" description="Helical" evidence="7">
    <location>
        <begin position="452"/>
        <end position="472"/>
    </location>
</feature>
<protein>
    <submittedName>
        <fullName evidence="10">Uncharacterized protein</fullName>
    </submittedName>
</protein>
<dbReference type="OMA" id="IRMDSRI"/>
<feature type="transmembrane region" description="Helical" evidence="7">
    <location>
        <begin position="493"/>
        <end position="514"/>
    </location>
</feature>
<dbReference type="PROSITE" id="PS51382">
    <property type="entry name" value="SPX"/>
    <property type="match status" value="1"/>
</dbReference>
<keyword evidence="5 7" id="KW-0472">Membrane</keyword>
<reference evidence="10 11" key="1">
    <citation type="journal article" date="2014" name="Nat. Genet.">
        <title>Genome sequence of the hot pepper provides insights into the evolution of pungency in Capsicum species.</title>
        <authorList>
            <person name="Kim S."/>
            <person name="Park M."/>
            <person name="Yeom S.I."/>
            <person name="Kim Y.M."/>
            <person name="Lee J.M."/>
            <person name="Lee H.A."/>
            <person name="Seo E."/>
            <person name="Choi J."/>
            <person name="Cheong K."/>
            <person name="Kim K.T."/>
            <person name="Jung K."/>
            <person name="Lee G.W."/>
            <person name="Oh S.K."/>
            <person name="Bae C."/>
            <person name="Kim S.B."/>
            <person name="Lee H.Y."/>
            <person name="Kim S.Y."/>
            <person name="Kim M.S."/>
            <person name="Kang B.C."/>
            <person name="Jo Y.D."/>
            <person name="Yang H.B."/>
            <person name="Jeong H.J."/>
            <person name="Kang W.H."/>
            <person name="Kwon J.K."/>
            <person name="Shin C."/>
            <person name="Lim J.Y."/>
            <person name="Park J.H."/>
            <person name="Huh J.H."/>
            <person name="Kim J.S."/>
            <person name="Kim B.D."/>
            <person name="Cohen O."/>
            <person name="Paran I."/>
            <person name="Suh M.C."/>
            <person name="Lee S.B."/>
            <person name="Kim Y.K."/>
            <person name="Shin Y."/>
            <person name="Noh S.J."/>
            <person name="Park J."/>
            <person name="Seo Y.S."/>
            <person name="Kwon S.Y."/>
            <person name="Kim H.A."/>
            <person name="Park J.M."/>
            <person name="Kim H.J."/>
            <person name="Choi S.B."/>
            <person name="Bosland P.W."/>
            <person name="Reeves G."/>
            <person name="Jo S.H."/>
            <person name="Lee B.W."/>
            <person name="Cho H.T."/>
            <person name="Choi H.S."/>
            <person name="Lee M.S."/>
            <person name="Yu Y."/>
            <person name="Do Choi Y."/>
            <person name="Park B.S."/>
            <person name="van Deynze A."/>
            <person name="Ashrafi H."/>
            <person name="Hill T."/>
            <person name="Kim W.T."/>
            <person name="Pai H.S."/>
            <person name="Ahn H.K."/>
            <person name="Yeam I."/>
            <person name="Giovannoni J.J."/>
            <person name="Rose J.K."/>
            <person name="Sorensen I."/>
            <person name="Lee S.J."/>
            <person name="Kim R.W."/>
            <person name="Choi I.Y."/>
            <person name="Choi B.S."/>
            <person name="Lim J.S."/>
            <person name="Lee Y.H."/>
            <person name="Choi D."/>
        </authorList>
    </citation>
    <scope>NUCLEOTIDE SEQUENCE [LARGE SCALE GENOMIC DNA]</scope>
    <source>
        <strain evidence="11">cv. CM334</strain>
    </source>
</reference>
<comment type="caution">
    <text evidence="10">The sequence shown here is derived from an EMBL/GenBank/DDBJ whole genome shotgun (WGS) entry which is preliminary data.</text>
</comment>
<comment type="subcellular location">
    <subcellularLocation>
        <location evidence="1">Membrane</location>
        <topology evidence="1">Multi-pass membrane protein</topology>
    </subcellularLocation>
</comment>
<sequence length="709" mass="81749">MVRPVLLYEAECWHVKKTHIQKMKVTEMRMLRWMCGCTKKNKIRNEVIWDKVRVASVEDKMRKARLRWFGHVMRKSTDAPVRMCERLARDGFKRGYYGNKHDFMVIIPYHGKLLSKQAVSDINYKRKGDIENQESEIGKNHHENSTNLWNGNLFIPAEIGQKEKSFFEKLDNELEKVNSFYKVQVEEAKDEAAALGKQMDALIALRKKVKEKDRKGDKATNAASSKVTSPSRASSEVNHQGSWASSEDTLISLYFMRFALPLIRCLNAEKKQLDFKEEVDKFGENIIKPVSSNNNIDPSLYEHGRTPSDVLECVNIQHTSGGPKSSIERLLLATAEKECSFSREELKEVEVKLKKAFVELYQKLRHLNQYSFINLSAFSVILEKYEKITSRKVKRSYMKFVDSSYIGSSDEVNNLLNKVEATFVKHFSNSEQGDAIKLLTPKRKREKCSVRFVSGFFCGFSIALIMAVVLIIKTRKLLDKEEATVYLDSIFPLYSFYGYIILRMLFGAANIYLWRSYRINYLFILGFYPGTELHHKEVFLLASGLSVLVLTGCLVQLHIRMDSRIQDYETYLTFRHDIYISLSACTCYLSVNIQTPEKNDLESVSLGELSCCSSGKHILGYQDGLGSSSTEILEVLLRFVWLQVVLGFDMRPLRGKVVTSTFASLEILRRGIWNFFRLENEHLNNVGEYRAFKSLPLPFITYDEKDSKN</sequence>
<feature type="transmembrane region" description="Helical" evidence="7">
    <location>
        <begin position="538"/>
        <end position="559"/>
    </location>
</feature>
<dbReference type="Gramene" id="PHT74634">
    <property type="protein sequence ID" value="PHT74634"/>
    <property type="gene ID" value="T459_21911"/>
</dbReference>
<feature type="compositionally biased region" description="Polar residues" evidence="6">
    <location>
        <begin position="221"/>
        <end position="240"/>
    </location>
</feature>
<gene>
    <name evidence="10" type="ORF">T459_21911</name>
</gene>
<organism evidence="10 11">
    <name type="scientific">Capsicum annuum</name>
    <name type="common">Capsicum pepper</name>
    <dbReference type="NCBI Taxonomy" id="4072"/>
    <lineage>
        <taxon>Eukaryota</taxon>
        <taxon>Viridiplantae</taxon>
        <taxon>Streptophyta</taxon>
        <taxon>Embryophyta</taxon>
        <taxon>Tracheophyta</taxon>
        <taxon>Spermatophyta</taxon>
        <taxon>Magnoliopsida</taxon>
        <taxon>eudicotyledons</taxon>
        <taxon>Gunneridae</taxon>
        <taxon>Pentapetalae</taxon>
        <taxon>asterids</taxon>
        <taxon>lamiids</taxon>
        <taxon>Solanales</taxon>
        <taxon>Solanaceae</taxon>
        <taxon>Solanoideae</taxon>
        <taxon>Capsiceae</taxon>
        <taxon>Capsicum</taxon>
    </lineage>
</organism>
<dbReference type="GO" id="GO:0016020">
    <property type="term" value="C:membrane"/>
    <property type="evidence" value="ECO:0007669"/>
    <property type="project" value="UniProtKB-SubCell"/>
</dbReference>
<name>A0A2G2YY09_CAPAN</name>
<keyword evidence="11" id="KW-1185">Reference proteome</keyword>
<reference evidence="10 11" key="2">
    <citation type="journal article" date="2017" name="Genome Biol.">
        <title>New reference genome sequences of hot pepper reveal the massive evolution of plant disease-resistance genes by retroduplication.</title>
        <authorList>
            <person name="Kim S."/>
            <person name="Park J."/>
            <person name="Yeom S.I."/>
            <person name="Kim Y.M."/>
            <person name="Seo E."/>
            <person name="Kim K.T."/>
            <person name="Kim M.S."/>
            <person name="Lee J.M."/>
            <person name="Cheong K."/>
            <person name="Shin H.S."/>
            <person name="Kim S.B."/>
            <person name="Han K."/>
            <person name="Lee J."/>
            <person name="Park M."/>
            <person name="Lee H.A."/>
            <person name="Lee H.Y."/>
            <person name="Lee Y."/>
            <person name="Oh S."/>
            <person name="Lee J.H."/>
            <person name="Choi E."/>
            <person name="Choi E."/>
            <person name="Lee S.E."/>
            <person name="Jeon J."/>
            <person name="Kim H."/>
            <person name="Choi G."/>
            <person name="Song H."/>
            <person name="Lee J."/>
            <person name="Lee S.C."/>
            <person name="Kwon J.K."/>
            <person name="Lee H.Y."/>
            <person name="Koo N."/>
            <person name="Hong Y."/>
            <person name="Kim R.W."/>
            <person name="Kang W.H."/>
            <person name="Huh J.H."/>
            <person name="Kang B.C."/>
            <person name="Yang T.J."/>
            <person name="Lee Y.H."/>
            <person name="Bennetzen J.L."/>
            <person name="Choi D."/>
        </authorList>
    </citation>
    <scope>NUCLEOTIDE SEQUENCE [LARGE SCALE GENOMIC DNA]</scope>
    <source>
        <strain evidence="11">cv. CM334</strain>
    </source>
</reference>
<evidence type="ECO:0000256" key="3">
    <source>
        <dbReference type="ARBA" id="ARBA00022692"/>
    </source>
</evidence>
<evidence type="ECO:0000256" key="7">
    <source>
        <dbReference type="SAM" id="Phobius"/>
    </source>
</evidence>
<evidence type="ECO:0000256" key="1">
    <source>
        <dbReference type="ARBA" id="ARBA00004141"/>
    </source>
</evidence>
<comment type="similarity">
    <text evidence="2">Belongs to the SYG1 (TC 2.A.94) family.</text>
</comment>
<evidence type="ECO:0000313" key="11">
    <source>
        <dbReference type="Proteomes" id="UP000222542"/>
    </source>
</evidence>
<evidence type="ECO:0000313" key="10">
    <source>
        <dbReference type="EMBL" id="PHT74634.1"/>
    </source>
</evidence>
<dbReference type="InterPro" id="IPR004342">
    <property type="entry name" value="EXS_C"/>
</dbReference>
<feature type="domain" description="EXS" evidence="8">
    <location>
        <begin position="476"/>
        <end position="709"/>
    </location>
</feature>
<dbReference type="PROSITE" id="PS51380">
    <property type="entry name" value="EXS"/>
    <property type="match status" value="1"/>
</dbReference>
<proteinExistence type="inferred from homology"/>
<dbReference type="InterPro" id="IPR004331">
    <property type="entry name" value="SPX_dom"/>
</dbReference>
<keyword evidence="4 7" id="KW-1133">Transmembrane helix</keyword>
<evidence type="ECO:0000256" key="6">
    <source>
        <dbReference type="SAM" id="MobiDB-lite"/>
    </source>
</evidence>
<evidence type="ECO:0000259" key="9">
    <source>
        <dbReference type="PROSITE" id="PS51382"/>
    </source>
</evidence>
<evidence type="ECO:0000259" key="8">
    <source>
        <dbReference type="PROSITE" id="PS51380"/>
    </source>
</evidence>
<accession>A0A2G2YY09</accession>